<evidence type="ECO:0000256" key="1">
    <source>
        <dbReference type="SAM" id="Coils"/>
    </source>
</evidence>
<feature type="chain" id="PRO_5038413242" description="Lipoprotein" evidence="2">
    <location>
        <begin position="20"/>
        <end position="450"/>
    </location>
</feature>
<accession>R1ARY6</accession>
<dbReference type="EMBL" id="ARZA01000274">
    <property type="protein sequence ID" value="EOC99416.1"/>
    <property type="molecule type" value="Genomic_DNA"/>
</dbReference>
<dbReference type="STRING" id="1304284.L21TH_2534"/>
<dbReference type="SUPFAM" id="SSF82171">
    <property type="entry name" value="DPP6 N-terminal domain-like"/>
    <property type="match status" value="1"/>
</dbReference>
<dbReference type="OrthoDB" id="9774911at2"/>
<dbReference type="Proteomes" id="UP000013378">
    <property type="component" value="Unassembled WGS sequence"/>
</dbReference>
<feature type="coiled-coil region" evidence="1">
    <location>
        <begin position="36"/>
        <end position="74"/>
    </location>
</feature>
<protein>
    <recommendedName>
        <fullName evidence="5">Lipoprotein</fullName>
    </recommendedName>
</protein>
<dbReference type="RefSeq" id="WP_006317163.1">
    <property type="nucleotide sequence ID" value="NZ_ARZA01000274.1"/>
</dbReference>
<evidence type="ECO:0008006" key="5">
    <source>
        <dbReference type="Google" id="ProtNLM"/>
    </source>
</evidence>
<dbReference type="AlphaFoldDB" id="R1ARY6"/>
<evidence type="ECO:0000313" key="3">
    <source>
        <dbReference type="EMBL" id="EOC99416.1"/>
    </source>
</evidence>
<feature type="signal peptide" evidence="2">
    <location>
        <begin position="1"/>
        <end position="19"/>
    </location>
</feature>
<evidence type="ECO:0000313" key="4">
    <source>
        <dbReference type="Proteomes" id="UP000013378"/>
    </source>
</evidence>
<evidence type="ECO:0000256" key="2">
    <source>
        <dbReference type="SAM" id="SignalP"/>
    </source>
</evidence>
<dbReference type="Gene3D" id="2.120.10.30">
    <property type="entry name" value="TolB, C-terminal domain"/>
    <property type="match status" value="1"/>
</dbReference>
<gene>
    <name evidence="3" type="ORF">L21TH_2534</name>
</gene>
<keyword evidence="2" id="KW-0732">Signal</keyword>
<sequence length="450" mass="52760">MRKVALAVLLLICIQHLLTGCNIIQTNSQIGEVDKISKMQQKLDNISNEQQNLKKEIEKLNIQIENNTKELLRQTEYFTNKKYIVGTRVFGKGSKVLTIDNITIILKSDNNILVETENNKIEIKNRYNADENDEVTLKYAEISNDSQFLAFTVEAHASEKIYLVNLKLSEYNLISDMEIVSKPRWSPKENTLALSIGSIGKEKLGIYYPDIKEIYTVNENFISIIDIKWSKSGEFIDFIAEKTSDKFSIYRLIIESKKIIKIDNMTIEEVRDWTKKTNEKVNLSDFAINGVEIFKTKYEQLVRSFGEPKKVNKLNDKNLIILKGYFNIINYDGIEFTMYCKNNDFDLEESQVIEIDVFNNKFHTNRGIKVGDRVEKVVKEYDIQKFYRFEYNDDSHINKRVIEGIRRDKFSLEDYDYYTYIYHPTVPRVLIFLFKDNILERIVIRHPAAD</sequence>
<name>R1ARY6_9FIRM</name>
<organism evidence="3 4">
    <name type="scientific">Caldisalinibacter kiritimatiensis</name>
    <dbReference type="NCBI Taxonomy" id="1304284"/>
    <lineage>
        <taxon>Bacteria</taxon>
        <taxon>Bacillati</taxon>
        <taxon>Bacillota</taxon>
        <taxon>Tissierellia</taxon>
        <taxon>Tissierellales</taxon>
        <taxon>Thermohalobacteraceae</taxon>
        <taxon>Caldisalinibacter</taxon>
    </lineage>
</organism>
<keyword evidence="1" id="KW-0175">Coiled coil</keyword>
<keyword evidence="4" id="KW-1185">Reference proteome</keyword>
<dbReference type="InterPro" id="IPR011042">
    <property type="entry name" value="6-blade_b-propeller_TolB-like"/>
</dbReference>
<proteinExistence type="predicted"/>
<reference evidence="3 4" key="1">
    <citation type="journal article" date="2015" name="Geomicrobiol. J.">
        <title>Caldisalinibacter kiritimatiensis gen. nov., sp. nov., a moderately thermohalophilic thiosulfate-reducing bacterium from a hypersaline microbial mat.</title>
        <authorList>
            <person name="Ben Hania W."/>
            <person name="Joseph M."/>
            <person name="Fiebig A."/>
            <person name="Bunk B."/>
            <person name="Klenk H.-P."/>
            <person name="Fardeau M.-L."/>
            <person name="Spring S."/>
        </authorList>
    </citation>
    <scope>NUCLEOTIDE SEQUENCE [LARGE SCALE GENOMIC DNA]</scope>
    <source>
        <strain evidence="3 4">L21-TH-D2</strain>
    </source>
</reference>
<comment type="caution">
    <text evidence="3">The sequence shown here is derived from an EMBL/GenBank/DDBJ whole genome shotgun (WGS) entry which is preliminary data.</text>
</comment>
<dbReference type="PROSITE" id="PS51257">
    <property type="entry name" value="PROKAR_LIPOPROTEIN"/>
    <property type="match status" value="1"/>
</dbReference>